<reference evidence="2" key="1">
    <citation type="journal article" date="2023" name="Nat. Plants">
        <title>Single-cell RNA sequencing provides a high-resolution roadmap for understanding the multicellular compartmentation of specialized metabolism.</title>
        <authorList>
            <person name="Sun S."/>
            <person name="Shen X."/>
            <person name="Li Y."/>
            <person name="Li Y."/>
            <person name="Wang S."/>
            <person name="Li R."/>
            <person name="Zhang H."/>
            <person name="Shen G."/>
            <person name="Guo B."/>
            <person name="Wei J."/>
            <person name="Xu J."/>
            <person name="St-Pierre B."/>
            <person name="Chen S."/>
            <person name="Sun C."/>
        </authorList>
    </citation>
    <scope>NUCLEOTIDE SEQUENCE [LARGE SCALE GENOMIC DNA]</scope>
</reference>
<evidence type="ECO:0000313" key="2">
    <source>
        <dbReference type="Proteomes" id="UP001060085"/>
    </source>
</evidence>
<gene>
    <name evidence="1" type="ORF">M9H77_01766</name>
</gene>
<proteinExistence type="predicted"/>
<comment type="caution">
    <text evidence="1">The sequence shown here is derived from an EMBL/GenBank/DDBJ whole genome shotgun (WGS) entry which is preliminary data.</text>
</comment>
<sequence>MAQAARLNLRMQKELKLLITDPPPGASFPSLSSQASSSSAISLSYIDAQIEGPEGSVYEKGVFKLKIQIPERYPFQPPIVTFVTPVYHPNIDTGGRICLDILNLPPKGAWQPSLNISTVLTSIGLLLNEPNPDDGLMHEASREYKYNRQVFDQKARSMTEKYAGVGASEINNGAQSSEALPTASIGSAVAKRSDTSIPSVQDHFVSQKRLCGVTRTLPPESSEPDHERNDAQVMHKVPTSHLYDRQGKVMVLEQESKAIKFEHNKTHKGLEETRKKLSLGLLVPVPKKNDDNKIDVMPTSSLSQPQILLMDPSKPSPLVQPGSSSQPNPEVNKDNQPTCNSTETRLEDESQSLASRQGFGENDKKPSFAPQESALQFSSSGSYQSPPLAPHIRHQNEREYHKDVIDERGSNFSRIIHKKLGLSGRRLTRDHIGWNHCPQNDNKENLAPNLGLPLSHIQKNPKSSPVGSEARVFCNRVQIATNSSHSLSGTEQKKTSSSLVECNDMKTNEVQLARQSECLSSPRNMQKDIYYDKKQKPKGDGERYVAGLEKQGEASPSADAVIVLDSEDSEEEQPTRSKLSLARRCLQGKRKS</sequence>
<keyword evidence="2" id="KW-1185">Reference proteome</keyword>
<evidence type="ECO:0000313" key="1">
    <source>
        <dbReference type="EMBL" id="KAI5680539.1"/>
    </source>
</evidence>
<protein>
    <submittedName>
        <fullName evidence="1">Uncharacterized protein</fullName>
    </submittedName>
</protein>
<accession>A0ACC0C6G8</accession>
<organism evidence="1 2">
    <name type="scientific">Catharanthus roseus</name>
    <name type="common">Madagascar periwinkle</name>
    <name type="synonym">Vinca rosea</name>
    <dbReference type="NCBI Taxonomy" id="4058"/>
    <lineage>
        <taxon>Eukaryota</taxon>
        <taxon>Viridiplantae</taxon>
        <taxon>Streptophyta</taxon>
        <taxon>Embryophyta</taxon>
        <taxon>Tracheophyta</taxon>
        <taxon>Spermatophyta</taxon>
        <taxon>Magnoliopsida</taxon>
        <taxon>eudicotyledons</taxon>
        <taxon>Gunneridae</taxon>
        <taxon>Pentapetalae</taxon>
        <taxon>asterids</taxon>
        <taxon>lamiids</taxon>
        <taxon>Gentianales</taxon>
        <taxon>Apocynaceae</taxon>
        <taxon>Rauvolfioideae</taxon>
        <taxon>Vinceae</taxon>
        <taxon>Catharanthinae</taxon>
        <taxon>Catharanthus</taxon>
    </lineage>
</organism>
<dbReference type="Proteomes" id="UP001060085">
    <property type="component" value="Linkage Group LG01"/>
</dbReference>
<dbReference type="EMBL" id="CM044701">
    <property type="protein sequence ID" value="KAI5680539.1"/>
    <property type="molecule type" value="Genomic_DNA"/>
</dbReference>
<name>A0ACC0C6G8_CATRO</name>